<keyword evidence="10" id="KW-1185">Reference proteome</keyword>
<evidence type="ECO:0000313" key="10">
    <source>
        <dbReference type="Proteomes" id="UP000789845"/>
    </source>
</evidence>
<evidence type="ECO:0000313" key="9">
    <source>
        <dbReference type="EMBL" id="CAG9608029.1"/>
    </source>
</evidence>
<dbReference type="InterPro" id="IPR046938">
    <property type="entry name" value="DNA_clamp_sf"/>
</dbReference>
<dbReference type="GO" id="GO:0003887">
    <property type="term" value="F:DNA-directed DNA polymerase activity"/>
    <property type="evidence" value="ECO:0007669"/>
    <property type="project" value="UniProtKB-KW"/>
</dbReference>
<dbReference type="SUPFAM" id="SSF55979">
    <property type="entry name" value="DNA clamp"/>
    <property type="match status" value="1"/>
</dbReference>
<evidence type="ECO:0000256" key="5">
    <source>
        <dbReference type="ARBA" id="ARBA00022695"/>
    </source>
</evidence>
<evidence type="ECO:0000256" key="4">
    <source>
        <dbReference type="ARBA" id="ARBA00022679"/>
    </source>
</evidence>
<dbReference type="GO" id="GO:0003677">
    <property type="term" value="F:DNA binding"/>
    <property type="evidence" value="ECO:0007669"/>
    <property type="project" value="UniProtKB-KW"/>
</dbReference>
<keyword evidence="4" id="KW-0808">Transferase</keyword>
<sequence length="218" mass="24870">MTVKPISNIEFVHDDLYGIALEAVKKFVSKSDTRPILTYVSHAANGDMIATDSHRLIRIRGIHGFKEDYLVNPKSFMFAKGNFPETEKLSGIENHQATIVLTKEQIKLWLQLFKSINQTMTVLKDRNKTVKLCFAEGKEESVNVELGNHGIKMSMPCIATYPGFEVVSFNVEYIRDALEAHFKLNSEQLTFYFHGNMRPIVLDDDANVRTLILPVRTY</sequence>
<comment type="similarity">
    <text evidence="2">Belongs to the beta sliding clamp family.</text>
</comment>
<keyword evidence="3" id="KW-0963">Cytoplasm</keyword>
<keyword evidence="5" id="KW-0548">Nucleotidyltransferase</keyword>
<evidence type="ECO:0000256" key="8">
    <source>
        <dbReference type="ARBA" id="ARBA00023125"/>
    </source>
</evidence>
<evidence type="ECO:0000256" key="7">
    <source>
        <dbReference type="ARBA" id="ARBA00022932"/>
    </source>
</evidence>
<comment type="caution">
    <text evidence="9">The sequence shown here is derived from an EMBL/GenBank/DDBJ whole genome shotgun (WGS) entry which is preliminary data.</text>
</comment>
<gene>
    <name evidence="9" type="ORF">NEOCIP111885_01721</name>
</gene>
<keyword evidence="8" id="KW-0238">DNA-binding</keyword>
<dbReference type="EMBL" id="CAKJTG010000008">
    <property type="protein sequence ID" value="CAG9608029.1"/>
    <property type="molecule type" value="Genomic_DNA"/>
</dbReference>
<keyword evidence="7" id="KW-0239">DNA-directed DNA polymerase</keyword>
<dbReference type="Proteomes" id="UP000789845">
    <property type="component" value="Unassembled WGS sequence"/>
</dbReference>
<evidence type="ECO:0000256" key="3">
    <source>
        <dbReference type="ARBA" id="ARBA00022490"/>
    </source>
</evidence>
<dbReference type="GO" id="GO:0006271">
    <property type="term" value="P:DNA strand elongation involved in DNA replication"/>
    <property type="evidence" value="ECO:0007669"/>
    <property type="project" value="TreeGrafter"/>
</dbReference>
<dbReference type="GO" id="GO:0005737">
    <property type="term" value="C:cytoplasm"/>
    <property type="evidence" value="ECO:0007669"/>
    <property type="project" value="UniProtKB-SubCell"/>
</dbReference>
<organism evidence="9 10">
    <name type="scientific">Pseudoneobacillus rhizosphaerae</name>
    <dbReference type="NCBI Taxonomy" id="2880968"/>
    <lineage>
        <taxon>Bacteria</taxon>
        <taxon>Bacillati</taxon>
        <taxon>Bacillota</taxon>
        <taxon>Bacilli</taxon>
        <taxon>Bacillales</taxon>
        <taxon>Bacillaceae</taxon>
        <taxon>Pseudoneobacillus</taxon>
    </lineage>
</organism>
<dbReference type="RefSeq" id="WP_230496282.1">
    <property type="nucleotide sequence ID" value="NZ_CAKJTG010000008.1"/>
</dbReference>
<dbReference type="Gene3D" id="3.70.10.10">
    <property type="match status" value="1"/>
</dbReference>
<dbReference type="InterPro" id="IPR001001">
    <property type="entry name" value="DNA_polIII_beta"/>
</dbReference>
<protein>
    <recommendedName>
        <fullName evidence="11">DNA polymerase III beta sliding clamp subunit</fullName>
    </recommendedName>
</protein>
<keyword evidence="6" id="KW-0235">DNA replication</keyword>
<dbReference type="PANTHER" id="PTHR30478">
    <property type="entry name" value="DNA POLYMERASE III SUBUNIT BETA"/>
    <property type="match status" value="1"/>
</dbReference>
<comment type="subcellular location">
    <subcellularLocation>
        <location evidence="1">Cytoplasm</location>
    </subcellularLocation>
</comment>
<evidence type="ECO:0008006" key="11">
    <source>
        <dbReference type="Google" id="ProtNLM"/>
    </source>
</evidence>
<evidence type="ECO:0000256" key="6">
    <source>
        <dbReference type="ARBA" id="ARBA00022705"/>
    </source>
</evidence>
<dbReference type="GO" id="GO:0009360">
    <property type="term" value="C:DNA polymerase III complex"/>
    <property type="evidence" value="ECO:0007669"/>
    <property type="project" value="InterPro"/>
</dbReference>
<proteinExistence type="inferred from homology"/>
<evidence type="ECO:0000256" key="2">
    <source>
        <dbReference type="ARBA" id="ARBA00010752"/>
    </source>
</evidence>
<name>A0A9C7G8Q3_9BACI</name>
<dbReference type="AlphaFoldDB" id="A0A9C7G8Q3"/>
<accession>A0A9C7G8Q3</accession>
<evidence type="ECO:0000256" key="1">
    <source>
        <dbReference type="ARBA" id="ARBA00004496"/>
    </source>
</evidence>
<dbReference type="PANTHER" id="PTHR30478:SF0">
    <property type="entry name" value="BETA SLIDING CLAMP"/>
    <property type="match status" value="1"/>
</dbReference>
<reference evidence="9" key="1">
    <citation type="submission" date="2021-10" db="EMBL/GenBank/DDBJ databases">
        <authorList>
            <person name="Criscuolo A."/>
        </authorList>
    </citation>
    <scope>NUCLEOTIDE SEQUENCE</scope>
    <source>
        <strain evidence="9">CIP111885</strain>
    </source>
</reference>